<evidence type="ECO:0000313" key="2">
    <source>
        <dbReference type="Proteomes" id="UP000037136"/>
    </source>
</evidence>
<reference evidence="1 2" key="2">
    <citation type="journal article" date="2017" name="Sci. Rep.">
        <title>Ant-infecting Ophiocordyceps genomes reveal a high diversity of potential behavioral manipulation genes and a possible major role for enterotoxins.</title>
        <authorList>
            <person name="de Bekker C."/>
            <person name="Ohm R.A."/>
            <person name="Evans H.C."/>
            <person name="Brachmann A."/>
            <person name="Hughes D.P."/>
        </authorList>
    </citation>
    <scope>NUCLEOTIDE SEQUENCE [LARGE SCALE GENOMIC DNA]</scope>
    <source>
        <strain evidence="1 2">SC16a</strain>
    </source>
</reference>
<evidence type="ECO:0000313" key="1">
    <source>
        <dbReference type="EMBL" id="PFH58831.1"/>
    </source>
</evidence>
<reference evidence="1 2" key="1">
    <citation type="journal article" date="2015" name="BMC Genomics">
        <title>Gene expression during zombie ant biting behavior reflects the complexity underlying fungal parasitic behavioral manipulation.</title>
        <authorList>
            <person name="de Bekker C."/>
            <person name="Ohm R.A."/>
            <person name="Loreto R.G."/>
            <person name="Sebastian A."/>
            <person name="Albert I."/>
            <person name="Merrow M."/>
            <person name="Brachmann A."/>
            <person name="Hughes D.P."/>
        </authorList>
    </citation>
    <scope>NUCLEOTIDE SEQUENCE [LARGE SCALE GENOMIC DNA]</scope>
    <source>
        <strain evidence="1 2">SC16a</strain>
    </source>
</reference>
<keyword evidence="2" id="KW-1185">Reference proteome</keyword>
<sequence length="75" mass="8462">MLRPRKLNARDTNRRKGLRITIELWNVSFELSLCSSKTPLNGPVTKNTFGTAAWGISLCDWKNKKATRHLSTSSS</sequence>
<protein>
    <submittedName>
        <fullName evidence="1">Uncharacterized protein</fullName>
    </submittedName>
</protein>
<organism evidence="1 2">
    <name type="scientific">Ophiocordyceps unilateralis</name>
    <name type="common">Zombie-ant fungus</name>
    <name type="synonym">Torrubia unilateralis</name>
    <dbReference type="NCBI Taxonomy" id="268505"/>
    <lineage>
        <taxon>Eukaryota</taxon>
        <taxon>Fungi</taxon>
        <taxon>Dikarya</taxon>
        <taxon>Ascomycota</taxon>
        <taxon>Pezizomycotina</taxon>
        <taxon>Sordariomycetes</taxon>
        <taxon>Hypocreomycetidae</taxon>
        <taxon>Hypocreales</taxon>
        <taxon>Ophiocordycipitaceae</taxon>
        <taxon>Ophiocordyceps</taxon>
    </lineage>
</organism>
<comment type="caution">
    <text evidence="1">The sequence shown here is derived from an EMBL/GenBank/DDBJ whole genome shotgun (WGS) entry which is preliminary data.</text>
</comment>
<dbReference type="Proteomes" id="UP000037136">
    <property type="component" value="Unassembled WGS sequence"/>
</dbReference>
<accession>A0A2A9PCU4</accession>
<dbReference type="AlphaFoldDB" id="A0A2A9PCU4"/>
<dbReference type="EMBL" id="LAZP02000251">
    <property type="protein sequence ID" value="PFH58831.1"/>
    <property type="molecule type" value="Genomic_DNA"/>
</dbReference>
<gene>
    <name evidence="1" type="ORF">XA68_13159</name>
</gene>
<proteinExistence type="predicted"/>
<name>A0A2A9PCU4_OPHUN</name>